<dbReference type="SUPFAM" id="SSF54160">
    <property type="entry name" value="Chromo domain-like"/>
    <property type="match status" value="1"/>
</dbReference>
<dbReference type="InterPro" id="IPR008949">
    <property type="entry name" value="Isoprenoid_synthase_dom_sf"/>
</dbReference>
<dbReference type="GO" id="GO:0003723">
    <property type="term" value="F:RNA binding"/>
    <property type="evidence" value="ECO:0007669"/>
    <property type="project" value="UniProtKB-KW"/>
</dbReference>
<dbReference type="Pfam" id="PF00385">
    <property type="entry name" value="Chromo"/>
    <property type="match status" value="1"/>
</dbReference>
<dbReference type="CDD" id="cd01647">
    <property type="entry name" value="RT_LTR"/>
    <property type="match status" value="1"/>
</dbReference>
<dbReference type="PANTHER" id="PTHR37984:SF5">
    <property type="entry name" value="PROTEIN NYNRIN-LIKE"/>
    <property type="match status" value="1"/>
</dbReference>
<protein>
    <recommendedName>
        <fullName evidence="1">RNA-directed DNA polymerase</fullName>
        <ecNumber evidence="1">2.7.7.49</ecNumber>
    </recommendedName>
</protein>
<evidence type="ECO:0000313" key="20">
    <source>
        <dbReference type="EMBL" id="KAJ8481084.1"/>
    </source>
</evidence>
<dbReference type="InterPro" id="IPR056924">
    <property type="entry name" value="SH3_Tf2-1"/>
</dbReference>
<dbReference type="GO" id="GO:0015074">
    <property type="term" value="P:DNA integration"/>
    <property type="evidence" value="ECO:0007669"/>
    <property type="project" value="UniProtKB-KW"/>
</dbReference>
<reference evidence="20" key="1">
    <citation type="submission" date="2022-11" db="EMBL/GenBank/DDBJ databases">
        <title>Genome Sequence of Cubamyces cubensis.</title>
        <authorList>
            <person name="Buettner E."/>
        </authorList>
    </citation>
    <scope>NUCLEOTIDE SEQUENCE</scope>
    <source>
        <strain evidence="20">MPL-01</strain>
    </source>
</reference>
<feature type="region of interest" description="Disordered" evidence="17">
    <location>
        <begin position="269"/>
        <end position="350"/>
    </location>
</feature>
<evidence type="ECO:0000256" key="16">
    <source>
        <dbReference type="ARBA" id="ARBA00023172"/>
    </source>
</evidence>
<evidence type="ECO:0000256" key="5">
    <source>
        <dbReference type="ARBA" id="ARBA00022722"/>
    </source>
</evidence>
<keyword evidence="15" id="KW-0238">DNA-binding</keyword>
<dbReference type="InterPro" id="IPR043128">
    <property type="entry name" value="Rev_trsase/Diguanyl_cyclase"/>
</dbReference>
<dbReference type="InterPro" id="IPR000477">
    <property type="entry name" value="RT_dom"/>
</dbReference>
<evidence type="ECO:0000313" key="21">
    <source>
        <dbReference type="Proteomes" id="UP001215151"/>
    </source>
</evidence>
<dbReference type="InterPro" id="IPR012337">
    <property type="entry name" value="RNaseH-like_sf"/>
</dbReference>
<dbReference type="InterPro" id="IPR021109">
    <property type="entry name" value="Peptidase_aspartic_dom_sf"/>
</dbReference>
<evidence type="ECO:0000256" key="4">
    <source>
        <dbReference type="ARBA" id="ARBA00022695"/>
    </source>
</evidence>
<dbReference type="CDD" id="cd09274">
    <property type="entry name" value="RNase_HI_RT_Ty3"/>
    <property type="match status" value="1"/>
</dbReference>
<evidence type="ECO:0000256" key="11">
    <source>
        <dbReference type="ARBA" id="ARBA00022884"/>
    </source>
</evidence>
<evidence type="ECO:0000256" key="15">
    <source>
        <dbReference type="ARBA" id="ARBA00023125"/>
    </source>
</evidence>
<keyword evidence="21" id="KW-1185">Reference proteome</keyword>
<dbReference type="Pfam" id="PF24626">
    <property type="entry name" value="SH3_Tf2-1"/>
    <property type="match status" value="1"/>
</dbReference>
<feature type="region of interest" description="Disordered" evidence="17">
    <location>
        <begin position="806"/>
        <end position="826"/>
    </location>
</feature>
<keyword evidence="4" id="KW-0548">Nucleotidyltransferase</keyword>
<feature type="region of interest" description="Disordered" evidence="17">
    <location>
        <begin position="538"/>
        <end position="577"/>
    </location>
</feature>
<feature type="domain" description="Chromo" evidence="18">
    <location>
        <begin position="1768"/>
        <end position="1822"/>
    </location>
</feature>
<keyword evidence="8" id="KW-0255">Endonuclease</keyword>
<dbReference type="SMART" id="SM00298">
    <property type="entry name" value="CHROMO"/>
    <property type="match status" value="1"/>
</dbReference>
<dbReference type="GO" id="GO:0046872">
    <property type="term" value="F:metal ion binding"/>
    <property type="evidence" value="ECO:0007669"/>
    <property type="project" value="UniProtKB-KW"/>
</dbReference>
<evidence type="ECO:0000256" key="14">
    <source>
        <dbReference type="ARBA" id="ARBA00022932"/>
    </source>
</evidence>
<dbReference type="GO" id="GO:0003887">
    <property type="term" value="F:DNA-directed DNA polymerase activity"/>
    <property type="evidence" value="ECO:0007669"/>
    <property type="project" value="UniProtKB-KW"/>
</dbReference>
<dbReference type="PROSITE" id="PS50013">
    <property type="entry name" value="CHROMO_2"/>
    <property type="match status" value="1"/>
</dbReference>
<evidence type="ECO:0000256" key="6">
    <source>
        <dbReference type="ARBA" id="ARBA00022723"/>
    </source>
</evidence>
<evidence type="ECO:0000256" key="17">
    <source>
        <dbReference type="SAM" id="MobiDB-lite"/>
    </source>
</evidence>
<dbReference type="InterPro" id="IPR000953">
    <property type="entry name" value="Chromo/chromo_shadow_dom"/>
</dbReference>
<evidence type="ECO:0000256" key="9">
    <source>
        <dbReference type="ARBA" id="ARBA00022801"/>
    </source>
</evidence>
<dbReference type="GO" id="GO:0004190">
    <property type="term" value="F:aspartic-type endopeptidase activity"/>
    <property type="evidence" value="ECO:0007669"/>
    <property type="project" value="UniProtKB-KW"/>
</dbReference>
<dbReference type="Gene3D" id="3.10.10.10">
    <property type="entry name" value="HIV Type 1 Reverse Transcriptase, subunit A, domain 1"/>
    <property type="match status" value="1"/>
</dbReference>
<dbReference type="InterPro" id="IPR050951">
    <property type="entry name" value="Retrovirus_Pol_polyprotein"/>
</dbReference>
<dbReference type="Gene3D" id="2.40.50.40">
    <property type="match status" value="1"/>
</dbReference>
<accession>A0AAD7XBB0</accession>
<feature type="compositionally biased region" description="Low complexity" evidence="17">
    <location>
        <begin position="550"/>
        <end position="569"/>
    </location>
</feature>
<dbReference type="PROSITE" id="PS50994">
    <property type="entry name" value="INTEGRASE"/>
    <property type="match status" value="1"/>
</dbReference>
<dbReference type="Pfam" id="PF17921">
    <property type="entry name" value="Integrase_H2C2"/>
    <property type="match status" value="1"/>
</dbReference>
<keyword evidence="5" id="KW-0540">Nuclease</keyword>
<evidence type="ECO:0000256" key="12">
    <source>
        <dbReference type="ARBA" id="ARBA00022908"/>
    </source>
</evidence>
<keyword evidence="3" id="KW-0808">Transferase</keyword>
<dbReference type="InterPro" id="IPR016197">
    <property type="entry name" value="Chromo-like_dom_sf"/>
</dbReference>
<dbReference type="InterPro" id="IPR023780">
    <property type="entry name" value="Chromo_domain"/>
</dbReference>
<dbReference type="SUPFAM" id="SSF48576">
    <property type="entry name" value="Terpenoid synthases"/>
    <property type="match status" value="1"/>
</dbReference>
<dbReference type="InterPro" id="IPR001584">
    <property type="entry name" value="Integrase_cat-core"/>
</dbReference>
<evidence type="ECO:0000256" key="8">
    <source>
        <dbReference type="ARBA" id="ARBA00022759"/>
    </source>
</evidence>
<dbReference type="EC" id="2.7.7.49" evidence="1"/>
<evidence type="ECO:0000259" key="18">
    <source>
        <dbReference type="PROSITE" id="PS50013"/>
    </source>
</evidence>
<proteinExistence type="predicted"/>
<evidence type="ECO:0000256" key="13">
    <source>
        <dbReference type="ARBA" id="ARBA00022918"/>
    </source>
</evidence>
<evidence type="ECO:0000259" key="19">
    <source>
        <dbReference type="PROSITE" id="PS50994"/>
    </source>
</evidence>
<comment type="caution">
    <text evidence="20">The sequence shown here is derived from an EMBL/GenBank/DDBJ whole genome shotgun (WGS) entry which is preliminary data.</text>
</comment>
<dbReference type="GO" id="GO:0004519">
    <property type="term" value="F:endonuclease activity"/>
    <property type="evidence" value="ECO:0007669"/>
    <property type="project" value="UniProtKB-KW"/>
</dbReference>
<dbReference type="Gene3D" id="3.30.70.270">
    <property type="match status" value="2"/>
</dbReference>
<dbReference type="GO" id="GO:0003677">
    <property type="term" value="F:DNA binding"/>
    <property type="evidence" value="ECO:0007669"/>
    <property type="project" value="UniProtKB-KW"/>
</dbReference>
<dbReference type="Proteomes" id="UP001215151">
    <property type="component" value="Unassembled WGS sequence"/>
</dbReference>
<dbReference type="InterPro" id="IPR036397">
    <property type="entry name" value="RNaseH_sf"/>
</dbReference>
<dbReference type="GO" id="GO:0005634">
    <property type="term" value="C:nucleus"/>
    <property type="evidence" value="ECO:0007669"/>
    <property type="project" value="UniProtKB-ARBA"/>
</dbReference>
<organism evidence="20 21">
    <name type="scientific">Trametes cubensis</name>
    <dbReference type="NCBI Taxonomy" id="1111947"/>
    <lineage>
        <taxon>Eukaryota</taxon>
        <taxon>Fungi</taxon>
        <taxon>Dikarya</taxon>
        <taxon>Basidiomycota</taxon>
        <taxon>Agaricomycotina</taxon>
        <taxon>Agaricomycetes</taxon>
        <taxon>Polyporales</taxon>
        <taxon>Polyporaceae</taxon>
        <taxon>Trametes</taxon>
    </lineage>
</organism>
<dbReference type="PANTHER" id="PTHR37984">
    <property type="entry name" value="PROTEIN CBG26694"/>
    <property type="match status" value="1"/>
</dbReference>
<dbReference type="CDD" id="cd00303">
    <property type="entry name" value="retropepsin_like"/>
    <property type="match status" value="1"/>
</dbReference>
<dbReference type="InterPro" id="IPR043502">
    <property type="entry name" value="DNA/RNA_pol_sf"/>
</dbReference>
<gene>
    <name evidence="20" type="ORF">ONZ51_g6252</name>
</gene>
<evidence type="ECO:0000256" key="7">
    <source>
        <dbReference type="ARBA" id="ARBA00022750"/>
    </source>
</evidence>
<keyword evidence="9" id="KW-0378">Hydrolase</keyword>
<keyword evidence="6" id="KW-0479">Metal-binding</keyword>
<feature type="domain" description="Integrase catalytic" evidence="19">
    <location>
        <begin position="1490"/>
        <end position="1674"/>
    </location>
</feature>
<dbReference type="Gene3D" id="1.10.600.10">
    <property type="entry name" value="Farnesyl Diphosphate Synthase"/>
    <property type="match status" value="1"/>
</dbReference>
<keyword evidence="12" id="KW-0229">DNA integration</keyword>
<dbReference type="Gene3D" id="1.10.340.70">
    <property type="match status" value="1"/>
</dbReference>
<evidence type="ECO:0000256" key="1">
    <source>
        <dbReference type="ARBA" id="ARBA00012493"/>
    </source>
</evidence>
<dbReference type="InterPro" id="IPR041373">
    <property type="entry name" value="RT_RNaseH"/>
</dbReference>
<dbReference type="CDD" id="cd18970">
    <property type="entry name" value="CD_POL_like"/>
    <property type="match status" value="1"/>
</dbReference>
<dbReference type="Gene3D" id="2.40.70.10">
    <property type="entry name" value="Acid Proteases"/>
    <property type="match status" value="1"/>
</dbReference>
<evidence type="ECO:0000256" key="10">
    <source>
        <dbReference type="ARBA" id="ARBA00022842"/>
    </source>
</evidence>
<keyword evidence="13" id="KW-0695">RNA-directed DNA polymerase</keyword>
<dbReference type="GO" id="GO:0006338">
    <property type="term" value="P:chromatin remodeling"/>
    <property type="evidence" value="ECO:0007669"/>
    <property type="project" value="UniProtKB-ARBA"/>
</dbReference>
<dbReference type="Pfam" id="PF00078">
    <property type="entry name" value="RVT_1"/>
    <property type="match status" value="1"/>
</dbReference>
<keyword evidence="16" id="KW-0233">DNA recombination</keyword>
<evidence type="ECO:0000256" key="3">
    <source>
        <dbReference type="ARBA" id="ARBA00022679"/>
    </source>
</evidence>
<sequence length="1822" mass="203799">MGDEEAIDTAAEIIGVLCETQPTSIVGRLTQSFWSRVSSTASPGAQRRFIEGLELFFSAVVQQAKHRQYNDIPDLESYIAMRRDTSGCKTCFALIEYANDLDIPDCVFENAVVRGMEEAANDIITWSNDIYSYNVEQANGDTHNMVAVIRARESLSLQQAIDYVGTLCVQCIDRFQTLQQLLPSWGPEVDVPLRAYIDGLGDWMIGSLVWSFETERYFGHAAPKVRATLAVPILPARKEVGPTEATALVPVLSTTEQLEDNEIAELFARDEDEYVHIDPPPPPNPLSRSSSLTSLVSVPLSAPTSPSHRRAKDAHISTATVNFTHTYPPVASRRSASPSSTSSTSSSSSPITSIIISPLAQMSTKEAAVTINAKAAPTLGEGKITPTVLNAWELGCLQYFRDRDIDDDKQVIKVTNGIANEVVRDWYLNDYDRYDAMSWTDFLEALRARFLPKGWASAIRSQIIAAKQTPDQSFDDFVLEVEHDGLRAIIAANIVEDLHHLIEDAAIADIVDYVDWKAAVASADGTRLRMRDMINREIRGAKNQQNRPGTKQSSSSVTVKSSSSTSSTSRLPHLTDDEKKLLNTNQGCYKCRRFFQNHTSGTCPNGYPDASSYSTLTMKDVTAAKGGKENINKVAAVTTDTADTFVVATVASSPAAMTTGILGTGSDSDESVSPLFSSHTILRASILSPSASPTSLLPMLIDSGSPTVLIRRDIAEQTGLRLRTLPSPYQLGNAWGSEQNEAKEWVKLRIVLSDNSWESRVCRAIIVPNLCSPVILGKPFLEFNSLVEDHATRRLIHSPSNRDLLSPSVIVPPPPPPSSLRSRQEQDIHSADIRRIAHLRFLRELENRTQCRRREADYHSVDGSSTIIAAVRDRVEILALQDRLDAENTAMKARFADLFPDDIPHINDLPTDVFHRFVLKDADMVIARRQYDCPKKYREVWKKLLQQHIDAGRLRPSDSPYASPCFLIPKSDPSADPRWVNDYRHLNANTVPDMHPLPKIADILADCAKGKIWAKIDMTNSFFQTRVHPDDVKFTAVTTPFGLYEWTVMPQGCRNALSTHQRRMFSALRPYIGSICHVYLDDIVIWSQTIEEHRRNVETISSATTSPRVVSRRTPRKVEKILDWPVPRSAADVRAFLGLVRYVANFLPKLTDYTLVLTPLTGKDADLAFPAWSPEHQKAFASIKQLVCSRECLTVIDLEAFPTYRIFVSCDASDLRTGAMLSFGPSLEEARPVAFESTQLRGAELNYPVHEKELLAIVRALRKWRVDLLGVPFTVFTDHRTLENFHKQKELSRRQARWQEFLAQYDFRIHYLPGEDNVATDALSRVRLDDSLGPPGTLLADSSEVRALAFACAALTSPAHTEPTTTPSGTLRVATDPAWLQSIRDGYTNDSYCRRLLENTGSLGIKHTDGLLYVGDRLVIPRVASLRESLFCCAHDALGHFGFDKSYAALRSAYYWPGMRRELEELYIPSCPECQRNKSSTTKPSGPLHPLSVPDGRGNTIAIDFVGRLPKDSGFDCIATITDRLGTDLRLIPTRTDISAEDFAQLFFDHWFCENGLPTEIVSDRDKLFVSRFWTALHQLTGVKLKLSTAYHPETDGASERTNKSLIQALRYHVARNQTGWVRALPPSLDADVLLRQFETDIFEARDNLLLAKLAQASAANAHRSPDHRYAVGDKVMLSTFHRRRDYMQRGDLRVAKFMVRWDGPYSVLHAHPDASVYTLDLPNTMKIFPTFHSSLLKPYIPNDDSLFPSRALARPGPVVTADGIKEWEVDSIVDHRRRGRGFQFLVRWKGYGPDADEWLPKREVAELEALDRYLEHHPLPV</sequence>
<keyword evidence="7" id="KW-0064">Aspartyl protease</keyword>
<keyword evidence="10" id="KW-0460">Magnesium</keyword>
<dbReference type="Pfam" id="PF19086">
    <property type="entry name" value="Terpene_syn_C_2"/>
    <property type="match status" value="1"/>
</dbReference>
<evidence type="ECO:0000256" key="2">
    <source>
        <dbReference type="ARBA" id="ARBA00022670"/>
    </source>
</evidence>
<name>A0AAD7XBB0_9APHY</name>
<dbReference type="Pfam" id="PF17917">
    <property type="entry name" value="RT_RNaseH"/>
    <property type="match status" value="1"/>
</dbReference>
<dbReference type="EMBL" id="JAPEVG010000146">
    <property type="protein sequence ID" value="KAJ8481084.1"/>
    <property type="molecule type" value="Genomic_DNA"/>
</dbReference>
<keyword evidence="14" id="KW-0239">DNA-directed DNA polymerase</keyword>
<dbReference type="GO" id="GO:0006508">
    <property type="term" value="P:proteolysis"/>
    <property type="evidence" value="ECO:0007669"/>
    <property type="project" value="UniProtKB-KW"/>
</dbReference>
<keyword evidence="2" id="KW-0645">Protease</keyword>
<dbReference type="Gene3D" id="3.30.420.10">
    <property type="entry name" value="Ribonuclease H-like superfamily/Ribonuclease H"/>
    <property type="match status" value="1"/>
</dbReference>
<dbReference type="InterPro" id="IPR041588">
    <property type="entry name" value="Integrase_H2C2"/>
</dbReference>
<feature type="compositionally biased region" description="Low complexity" evidence="17">
    <location>
        <begin position="286"/>
        <end position="301"/>
    </location>
</feature>
<dbReference type="GO" id="GO:0003964">
    <property type="term" value="F:RNA-directed DNA polymerase activity"/>
    <property type="evidence" value="ECO:0007669"/>
    <property type="project" value="UniProtKB-KW"/>
</dbReference>
<dbReference type="SUPFAM" id="SSF53098">
    <property type="entry name" value="Ribonuclease H-like"/>
    <property type="match status" value="1"/>
</dbReference>
<feature type="compositionally biased region" description="Low complexity" evidence="17">
    <location>
        <begin position="331"/>
        <end position="350"/>
    </location>
</feature>
<keyword evidence="11" id="KW-0694">RNA-binding</keyword>
<dbReference type="GO" id="GO:0006310">
    <property type="term" value="P:DNA recombination"/>
    <property type="evidence" value="ECO:0007669"/>
    <property type="project" value="UniProtKB-KW"/>
</dbReference>
<dbReference type="SUPFAM" id="SSF56672">
    <property type="entry name" value="DNA/RNA polymerases"/>
    <property type="match status" value="1"/>
</dbReference>